<keyword evidence="2 5" id="KW-0274">FAD</keyword>
<comment type="subunit">
    <text evidence="5">Monomer.</text>
</comment>
<comment type="subcellular location">
    <subcellularLocation>
        <location evidence="5">Cytoplasm</location>
    </subcellularLocation>
</comment>
<gene>
    <name evidence="8" type="ORF">Val02_75650</name>
</gene>
<feature type="binding site" evidence="5">
    <location>
        <position position="38"/>
    </location>
    <ligand>
        <name>NADPH</name>
        <dbReference type="ChEBI" id="CHEBI:57783"/>
    </ligand>
</feature>
<reference evidence="8" key="1">
    <citation type="submission" date="2021-01" db="EMBL/GenBank/DDBJ databases">
        <title>Whole genome shotgun sequence of Virgisporangium aliadipatigenens NBRC 105644.</title>
        <authorList>
            <person name="Komaki H."/>
            <person name="Tamura T."/>
        </authorList>
    </citation>
    <scope>NUCLEOTIDE SEQUENCE</scope>
    <source>
        <strain evidence="8">NBRC 105644</strain>
    </source>
</reference>
<dbReference type="InterPro" id="IPR036188">
    <property type="entry name" value="FAD/NAD-bd_sf"/>
</dbReference>
<evidence type="ECO:0000256" key="5">
    <source>
        <dbReference type="HAMAP-Rule" id="MF_00845"/>
    </source>
</evidence>
<comment type="domain">
    <text evidence="5">Consists of an N-terminal FAD-binding domain with a Rossman fold and a C-terminal substrate-binding domain.</text>
</comment>
<proteinExistence type="inferred from homology"/>
<dbReference type="PRINTS" id="PR00420">
    <property type="entry name" value="RNGMNOXGNASE"/>
</dbReference>
<keyword evidence="5" id="KW-0963">Cytoplasm</keyword>
<keyword evidence="5" id="KW-0521">NADP</keyword>
<feature type="binding site" evidence="5">
    <location>
        <position position="287"/>
    </location>
    <ligand>
        <name>FAD</name>
        <dbReference type="ChEBI" id="CHEBI:57692"/>
    </ligand>
</feature>
<comment type="cofactor">
    <cofactor evidence="5">
        <name>FAD</name>
        <dbReference type="ChEBI" id="CHEBI:57692"/>
    </cofactor>
</comment>
<feature type="binding site" evidence="5">
    <location>
        <position position="45"/>
    </location>
    <ligand>
        <name>FAD</name>
        <dbReference type="ChEBI" id="CHEBI:57692"/>
    </ligand>
</feature>
<dbReference type="Pfam" id="PF01494">
    <property type="entry name" value="FAD_binding_3"/>
    <property type="match status" value="1"/>
</dbReference>
<dbReference type="InterPro" id="IPR043683">
    <property type="entry name" value="TetX_monooxygenase"/>
</dbReference>
<evidence type="ECO:0000313" key="9">
    <source>
        <dbReference type="Proteomes" id="UP000619260"/>
    </source>
</evidence>
<dbReference type="Gene3D" id="3.50.50.60">
    <property type="entry name" value="FAD/NAD(P)-binding domain"/>
    <property type="match status" value="1"/>
</dbReference>
<feature type="binding site" evidence="5">
    <location>
        <position position="102"/>
    </location>
    <ligand>
        <name>FAD</name>
        <dbReference type="ChEBI" id="CHEBI:57692"/>
    </ligand>
</feature>
<comment type="function">
    <text evidence="5">An FAD-requiring monooxygenase active on some tetracycline antibiotic derivatives, which leads to their inactivation. Hydroxylates carbon 11a of tetracycline and some analogs.</text>
</comment>
<keyword evidence="9" id="KW-1185">Reference proteome</keyword>
<dbReference type="HAMAP" id="MF_00845">
    <property type="entry name" value="TetX_monooxygenase"/>
    <property type="match status" value="1"/>
</dbReference>
<evidence type="ECO:0000313" key="8">
    <source>
        <dbReference type="EMBL" id="GIJ50679.1"/>
    </source>
</evidence>
<organism evidence="8 9">
    <name type="scientific">Virgisporangium aliadipatigenens</name>
    <dbReference type="NCBI Taxonomy" id="741659"/>
    <lineage>
        <taxon>Bacteria</taxon>
        <taxon>Bacillati</taxon>
        <taxon>Actinomycetota</taxon>
        <taxon>Actinomycetes</taxon>
        <taxon>Micromonosporales</taxon>
        <taxon>Micromonosporaceae</taxon>
        <taxon>Virgisporangium</taxon>
    </lineage>
</organism>
<dbReference type="GO" id="GO:0004497">
    <property type="term" value="F:monooxygenase activity"/>
    <property type="evidence" value="ECO:0007669"/>
    <property type="project" value="UniProtKB-UniRule"/>
</dbReference>
<dbReference type="GO" id="GO:0046677">
    <property type="term" value="P:response to antibiotic"/>
    <property type="evidence" value="ECO:0007669"/>
    <property type="project" value="InterPro"/>
</dbReference>
<feature type="compositionally biased region" description="Basic and acidic residues" evidence="6">
    <location>
        <begin position="75"/>
        <end position="88"/>
    </location>
</feature>
<dbReference type="GO" id="GO:0005737">
    <property type="term" value="C:cytoplasm"/>
    <property type="evidence" value="ECO:0007669"/>
    <property type="project" value="UniProtKB-SubCell"/>
</dbReference>
<accession>A0A8J4DUC4</accession>
<dbReference type="GO" id="GO:0071949">
    <property type="term" value="F:FAD binding"/>
    <property type="evidence" value="ECO:0007669"/>
    <property type="project" value="InterPro"/>
</dbReference>
<sequence>MDIVIAGGGLGGLVLARILQHHGIAATVYEADSSADARTQGGSLDMHVESGQRALREAGLHEEFLRHVHPQGEHTRVLDKRNAVRHEQPAPAGDGGRPEIDRTDLRALLLASLAPERIVWGRKVAAARPGEVTFADGGAVRADLIVGADGTWSRVRPLLSDAQPAYVGISHVELTITDVAGRYPDSAAVVGPGVLFALSDGKAILGHGGPDARLAVSLRVPEAWSAGVDWADATRARAALLEELADWDPALTDLVRRCDDDLVARRVYALPTGHRWARVPGVTLLGDAAHVMSPYAGEGANLAMLDATELAAAIVRHGDDVEAALDEYETAMFPRAENAARMSEAGLEMCFSPFAPKELVEFFGSA</sequence>
<protein>
    <recommendedName>
        <fullName evidence="5">Flavin-dependent monooxygenase</fullName>
    </recommendedName>
    <alternativeName>
        <fullName evidence="5">TetX monooxygenase</fullName>
        <shortName evidence="5">TetX</shortName>
        <ecNumber evidence="5">1.14.13.-</ecNumber>
    </alternativeName>
</protein>
<evidence type="ECO:0000256" key="3">
    <source>
        <dbReference type="ARBA" id="ARBA00023002"/>
    </source>
</evidence>
<feature type="region of interest" description="Disordered" evidence="6">
    <location>
        <begin position="75"/>
        <end position="99"/>
    </location>
</feature>
<dbReference type="InterPro" id="IPR002938">
    <property type="entry name" value="FAD-bd"/>
</dbReference>
<comment type="catalytic activity">
    <reaction evidence="5">
        <text>a tetracycline + NADPH + O2 + H(+) = an 11a-hydroxytetracycline + NADP(+) + H2O</text>
        <dbReference type="Rhea" id="RHEA:61444"/>
        <dbReference type="ChEBI" id="CHEBI:15377"/>
        <dbReference type="ChEBI" id="CHEBI:15378"/>
        <dbReference type="ChEBI" id="CHEBI:15379"/>
        <dbReference type="ChEBI" id="CHEBI:57783"/>
        <dbReference type="ChEBI" id="CHEBI:58349"/>
        <dbReference type="ChEBI" id="CHEBI:144644"/>
        <dbReference type="ChEBI" id="CHEBI:144645"/>
    </reaction>
</comment>
<keyword evidence="4 5" id="KW-0503">Monooxygenase</keyword>
<evidence type="ECO:0000256" key="2">
    <source>
        <dbReference type="ARBA" id="ARBA00022827"/>
    </source>
</evidence>
<evidence type="ECO:0000259" key="7">
    <source>
        <dbReference type="Pfam" id="PF01494"/>
    </source>
</evidence>
<evidence type="ECO:0000256" key="1">
    <source>
        <dbReference type="ARBA" id="ARBA00022630"/>
    </source>
</evidence>
<keyword evidence="3 5" id="KW-0560">Oxidoreductase</keyword>
<evidence type="ECO:0000256" key="4">
    <source>
        <dbReference type="ARBA" id="ARBA00023033"/>
    </source>
</evidence>
<evidence type="ECO:0000256" key="6">
    <source>
        <dbReference type="SAM" id="MobiDB-lite"/>
    </source>
</evidence>
<dbReference type="RefSeq" id="WP_203904107.1">
    <property type="nucleotide sequence ID" value="NZ_BOPF01000038.1"/>
</dbReference>
<name>A0A8J4DUC4_9ACTN</name>
<dbReference type="PANTHER" id="PTHR46972:SF1">
    <property type="entry name" value="FAD DEPENDENT OXIDOREDUCTASE DOMAIN-CONTAINING PROTEIN"/>
    <property type="match status" value="1"/>
</dbReference>
<dbReference type="EMBL" id="BOPF01000038">
    <property type="protein sequence ID" value="GIJ50679.1"/>
    <property type="molecule type" value="Genomic_DNA"/>
</dbReference>
<comment type="similarity">
    <text evidence="5">Belongs to the aromatic-ring hydroxylase family. TetX subfamily.</text>
</comment>
<dbReference type="AlphaFoldDB" id="A0A8J4DUC4"/>
<dbReference type="PANTHER" id="PTHR46972">
    <property type="entry name" value="MONOOXYGENASE ASQM-RELATED"/>
    <property type="match status" value="1"/>
</dbReference>
<dbReference type="EC" id="1.14.13.-" evidence="5"/>
<comment type="caution">
    <text evidence="8">The sequence shown here is derived from an EMBL/GenBank/DDBJ whole genome shotgun (WGS) entry which is preliminary data.</text>
</comment>
<dbReference type="Proteomes" id="UP000619260">
    <property type="component" value="Unassembled WGS sequence"/>
</dbReference>
<dbReference type="SUPFAM" id="SSF51905">
    <property type="entry name" value="FAD/NAD(P)-binding domain"/>
    <property type="match status" value="1"/>
</dbReference>
<keyword evidence="1 5" id="KW-0285">Flavoprotein</keyword>
<keyword evidence="5" id="KW-0547">Nucleotide-binding</keyword>
<feature type="domain" description="FAD-binding" evidence="7">
    <location>
        <begin position="2"/>
        <end position="341"/>
    </location>
</feature>